<evidence type="ECO:0000313" key="1">
    <source>
        <dbReference type="EMBL" id="KAJ8399042.1"/>
    </source>
</evidence>
<name>A0AAD7WJB8_9TELE</name>
<evidence type="ECO:0000313" key="2">
    <source>
        <dbReference type="Proteomes" id="UP001221898"/>
    </source>
</evidence>
<keyword evidence="2" id="KW-1185">Reference proteome</keyword>
<organism evidence="1 2">
    <name type="scientific">Aldrovandia affinis</name>
    <dbReference type="NCBI Taxonomy" id="143900"/>
    <lineage>
        <taxon>Eukaryota</taxon>
        <taxon>Metazoa</taxon>
        <taxon>Chordata</taxon>
        <taxon>Craniata</taxon>
        <taxon>Vertebrata</taxon>
        <taxon>Euteleostomi</taxon>
        <taxon>Actinopterygii</taxon>
        <taxon>Neopterygii</taxon>
        <taxon>Teleostei</taxon>
        <taxon>Notacanthiformes</taxon>
        <taxon>Halosauridae</taxon>
        <taxon>Aldrovandia</taxon>
    </lineage>
</organism>
<sequence length="106" mass="12003">MGEQLDLTQRQVMLELVGRNRDVFSEEPGHTELAQRPIIMESGKKVKHRPYHIPEGTSSEAQFSEAVGLVVWGNSGASLEMLREKERWRVIEGASCRDDSHLNLLC</sequence>
<reference evidence="1" key="1">
    <citation type="journal article" date="2023" name="Science">
        <title>Genome structures resolve the early diversification of teleost fishes.</title>
        <authorList>
            <person name="Parey E."/>
            <person name="Louis A."/>
            <person name="Montfort J."/>
            <person name="Bouchez O."/>
            <person name="Roques C."/>
            <person name="Iampietro C."/>
            <person name="Lluch J."/>
            <person name="Castinel A."/>
            <person name="Donnadieu C."/>
            <person name="Desvignes T."/>
            <person name="Floi Bucao C."/>
            <person name="Jouanno E."/>
            <person name="Wen M."/>
            <person name="Mejri S."/>
            <person name="Dirks R."/>
            <person name="Jansen H."/>
            <person name="Henkel C."/>
            <person name="Chen W.J."/>
            <person name="Zahm M."/>
            <person name="Cabau C."/>
            <person name="Klopp C."/>
            <person name="Thompson A.W."/>
            <person name="Robinson-Rechavi M."/>
            <person name="Braasch I."/>
            <person name="Lecointre G."/>
            <person name="Bobe J."/>
            <person name="Postlethwait J.H."/>
            <person name="Berthelot C."/>
            <person name="Roest Crollius H."/>
            <person name="Guiguen Y."/>
        </authorList>
    </citation>
    <scope>NUCLEOTIDE SEQUENCE</scope>
    <source>
        <strain evidence="1">NC1722</strain>
    </source>
</reference>
<proteinExistence type="predicted"/>
<accession>A0AAD7WJB8</accession>
<gene>
    <name evidence="1" type="ORF">AAFF_G00417090</name>
</gene>
<dbReference type="AlphaFoldDB" id="A0AAD7WJB8"/>
<dbReference type="EMBL" id="JAINUG010000086">
    <property type="protein sequence ID" value="KAJ8399042.1"/>
    <property type="molecule type" value="Genomic_DNA"/>
</dbReference>
<comment type="caution">
    <text evidence="1">The sequence shown here is derived from an EMBL/GenBank/DDBJ whole genome shotgun (WGS) entry which is preliminary data.</text>
</comment>
<protein>
    <submittedName>
        <fullName evidence="1">Uncharacterized protein</fullName>
    </submittedName>
</protein>
<dbReference type="Proteomes" id="UP001221898">
    <property type="component" value="Unassembled WGS sequence"/>
</dbReference>